<keyword evidence="5 7" id="KW-0472">Membrane</keyword>
<evidence type="ECO:0000256" key="2">
    <source>
        <dbReference type="ARBA" id="ARBA00022448"/>
    </source>
</evidence>
<evidence type="ECO:0000256" key="3">
    <source>
        <dbReference type="ARBA" id="ARBA00022692"/>
    </source>
</evidence>
<evidence type="ECO:0000256" key="7">
    <source>
        <dbReference type="SAM" id="Phobius"/>
    </source>
</evidence>
<dbReference type="EMBL" id="MU857843">
    <property type="protein sequence ID" value="KAK4243246.1"/>
    <property type="molecule type" value="Genomic_DNA"/>
</dbReference>
<keyword evidence="10" id="KW-1185">Reference proteome</keyword>
<dbReference type="Gene3D" id="1.20.1250.20">
    <property type="entry name" value="MFS general substrate transporter like domains"/>
    <property type="match status" value="2"/>
</dbReference>
<proteinExistence type="predicted"/>
<feature type="domain" description="Major facilitator superfamily (MFS) profile" evidence="8">
    <location>
        <begin position="56"/>
        <end position="476"/>
    </location>
</feature>
<dbReference type="InterPro" id="IPR020846">
    <property type="entry name" value="MFS_dom"/>
</dbReference>
<comment type="caution">
    <text evidence="9">The sequence shown here is derived from an EMBL/GenBank/DDBJ whole genome shotgun (WGS) entry which is preliminary data.</text>
</comment>
<feature type="transmembrane region" description="Helical" evidence="7">
    <location>
        <begin position="387"/>
        <end position="408"/>
    </location>
</feature>
<evidence type="ECO:0000256" key="1">
    <source>
        <dbReference type="ARBA" id="ARBA00004141"/>
    </source>
</evidence>
<feature type="transmembrane region" description="Helical" evidence="7">
    <location>
        <begin position="298"/>
        <end position="321"/>
    </location>
</feature>
<evidence type="ECO:0000256" key="4">
    <source>
        <dbReference type="ARBA" id="ARBA00022989"/>
    </source>
</evidence>
<accession>A0AAN7CJH8</accession>
<feature type="transmembrane region" description="Helical" evidence="7">
    <location>
        <begin position="451"/>
        <end position="472"/>
    </location>
</feature>
<dbReference type="PROSITE" id="PS50850">
    <property type="entry name" value="MFS"/>
    <property type="match status" value="1"/>
</dbReference>
<dbReference type="Proteomes" id="UP001303647">
    <property type="component" value="Unassembled WGS sequence"/>
</dbReference>
<evidence type="ECO:0000259" key="8">
    <source>
        <dbReference type="PROSITE" id="PS50850"/>
    </source>
</evidence>
<feature type="transmembrane region" description="Helical" evidence="7">
    <location>
        <begin position="182"/>
        <end position="204"/>
    </location>
</feature>
<evidence type="ECO:0000256" key="6">
    <source>
        <dbReference type="SAM" id="MobiDB-lite"/>
    </source>
</evidence>
<dbReference type="GO" id="GO:0022857">
    <property type="term" value="F:transmembrane transporter activity"/>
    <property type="evidence" value="ECO:0007669"/>
    <property type="project" value="InterPro"/>
</dbReference>
<feature type="compositionally biased region" description="Basic and acidic residues" evidence="6">
    <location>
        <begin position="13"/>
        <end position="22"/>
    </location>
</feature>
<feature type="transmembrane region" description="Helical" evidence="7">
    <location>
        <begin position="420"/>
        <end position="439"/>
    </location>
</feature>
<keyword evidence="4 7" id="KW-1133">Transmembrane helix</keyword>
<reference evidence="9" key="1">
    <citation type="journal article" date="2023" name="Mol. Phylogenet. Evol.">
        <title>Genome-scale phylogeny and comparative genomics of the fungal order Sordariales.</title>
        <authorList>
            <person name="Hensen N."/>
            <person name="Bonometti L."/>
            <person name="Westerberg I."/>
            <person name="Brannstrom I.O."/>
            <person name="Guillou S."/>
            <person name="Cros-Aarteil S."/>
            <person name="Calhoun S."/>
            <person name="Haridas S."/>
            <person name="Kuo A."/>
            <person name="Mondo S."/>
            <person name="Pangilinan J."/>
            <person name="Riley R."/>
            <person name="LaButti K."/>
            <person name="Andreopoulos B."/>
            <person name="Lipzen A."/>
            <person name="Chen C."/>
            <person name="Yan M."/>
            <person name="Daum C."/>
            <person name="Ng V."/>
            <person name="Clum A."/>
            <person name="Steindorff A."/>
            <person name="Ohm R.A."/>
            <person name="Martin F."/>
            <person name="Silar P."/>
            <person name="Natvig D.O."/>
            <person name="Lalanne C."/>
            <person name="Gautier V."/>
            <person name="Ament-Velasquez S.L."/>
            <person name="Kruys A."/>
            <person name="Hutchinson M.I."/>
            <person name="Powell A.J."/>
            <person name="Barry K."/>
            <person name="Miller A.N."/>
            <person name="Grigoriev I.V."/>
            <person name="Debuchy R."/>
            <person name="Gladieux P."/>
            <person name="Hiltunen Thoren M."/>
            <person name="Johannesson H."/>
        </authorList>
    </citation>
    <scope>NUCLEOTIDE SEQUENCE</scope>
    <source>
        <strain evidence="9">CBS 359.72</strain>
    </source>
</reference>
<reference evidence="9" key="2">
    <citation type="submission" date="2023-05" db="EMBL/GenBank/DDBJ databases">
        <authorList>
            <consortium name="Lawrence Berkeley National Laboratory"/>
            <person name="Steindorff A."/>
            <person name="Hensen N."/>
            <person name="Bonometti L."/>
            <person name="Westerberg I."/>
            <person name="Brannstrom I.O."/>
            <person name="Guillou S."/>
            <person name="Cros-Aarteil S."/>
            <person name="Calhoun S."/>
            <person name="Haridas S."/>
            <person name="Kuo A."/>
            <person name="Mondo S."/>
            <person name="Pangilinan J."/>
            <person name="Riley R."/>
            <person name="Labutti K."/>
            <person name="Andreopoulos B."/>
            <person name="Lipzen A."/>
            <person name="Chen C."/>
            <person name="Yanf M."/>
            <person name="Daum C."/>
            <person name="Ng V."/>
            <person name="Clum A."/>
            <person name="Ohm R."/>
            <person name="Martin F."/>
            <person name="Silar P."/>
            <person name="Natvig D."/>
            <person name="Lalanne C."/>
            <person name="Gautier V."/>
            <person name="Ament-Velasquez S.L."/>
            <person name="Kruys A."/>
            <person name="Hutchinson M.I."/>
            <person name="Powell A.J."/>
            <person name="Barry K."/>
            <person name="Miller A.N."/>
            <person name="Grigoriev I.V."/>
            <person name="Debuchy R."/>
            <person name="Gladieux P."/>
            <person name="Thoren M.H."/>
            <person name="Johannesson H."/>
        </authorList>
    </citation>
    <scope>NUCLEOTIDE SEQUENCE</scope>
    <source>
        <strain evidence="9">CBS 359.72</strain>
    </source>
</reference>
<protein>
    <submittedName>
        <fullName evidence="9">Major facilitator superfamily domain-containing protein</fullName>
    </submittedName>
</protein>
<gene>
    <name evidence="9" type="ORF">C7999DRAFT_44901</name>
</gene>
<dbReference type="GO" id="GO:0016020">
    <property type="term" value="C:membrane"/>
    <property type="evidence" value="ECO:0007669"/>
    <property type="project" value="UniProtKB-SubCell"/>
</dbReference>
<keyword evidence="2" id="KW-0813">Transport</keyword>
<evidence type="ECO:0000313" key="10">
    <source>
        <dbReference type="Proteomes" id="UP001303647"/>
    </source>
</evidence>
<keyword evidence="3 7" id="KW-0812">Transmembrane</keyword>
<dbReference type="Pfam" id="PF07690">
    <property type="entry name" value="MFS_1"/>
    <property type="match status" value="1"/>
</dbReference>
<feature type="transmembrane region" description="Helical" evidence="7">
    <location>
        <begin position="147"/>
        <end position="170"/>
    </location>
</feature>
<feature type="transmembrane region" description="Helical" evidence="7">
    <location>
        <begin position="216"/>
        <end position="240"/>
    </location>
</feature>
<evidence type="ECO:0000256" key="5">
    <source>
        <dbReference type="ARBA" id="ARBA00023136"/>
    </source>
</evidence>
<dbReference type="SUPFAM" id="SSF103473">
    <property type="entry name" value="MFS general substrate transporter"/>
    <property type="match status" value="1"/>
</dbReference>
<sequence>MAPVDITTSEVGKPTEVEVEDAKPASPEQVVAHYAPANEVEAALDKRINWKLDLTVLLVLAISFILCGIDKTNVGFVATSSFVEDANLHPDDIPNSLSLFSATYVPLQPVMALLARRVGPHRWIAGQLLAWGALCMGHAGIRSPAHLIALRLLLGAAEAGFTQTAFYYMSLAYPKFSLGLRMGLFSGVYSVAGAFAGLIAYGLLRVGAKEGSEGVRGWQVVFLVEGGLTVLVAVVAFLVLPANVDTAWFLSDAERGHAARRMERDLAGAQEEVEFGQRENRIAMRDIVDVLKDWKKMLIILCNITAVLPVTAFTTFLPLIVEGMGYEGITATLMSVPPFIVGVVGLIVIVYISDRFRERSLLTVLGMLLGLIGCTVMVASSNPKLRYGFAHVCLSGVFASGPLVAVWLAGNTPWKAARSFVLGLNGYSNLAGVIAGQLFKSKYAPSYAYPLTVTMILSAVGMLGFLFVRAVYMLVNRRRRKITATWTEDDFINEQASSERRGDQRYTWIYGY</sequence>
<dbReference type="PANTHER" id="PTHR43791:SF21">
    <property type="entry name" value="MAJOR FACILITATOR SUPERFAMILY (MFS) PROFILE DOMAIN-CONTAINING PROTEIN"/>
    <property type="match status" value="1"/>
</dbReference>
<feature type="transmembrane region" description="Helical" evidence="7">
    <location>
        <begin position="333"/>
        <end position="353"/>
    </location>
</feature>
<feature type="region of interest" description="Disordered" evidence="6">
    <location>
        <begin position="1"/>
        <end position="22"/>
    </location>
</feature>
<organism evidence="9 10">
    <name type="scientific">Corynascus novoguineensis</name>
    <dbReference type="NCBI Taxonomy" id="1126955"/>
    <lineage>
        <taxon>Eukaryota</taxon>
        <taxon>Fungi</taxon>
        <taxon>Dikarya</taxon>
        <taxon>Ascomycota</taxon>
        <taxon>Pezizomycotina</taxon>
        <taxon>Sordariomycetes</taxon>
        <taxon>Sordariomycetidae</taxon>
        <taxon>Sordariales</taxon>
        <taxon>Chaetomiaceae</taxon>
        <taxon>Corynascus</taxon>
    </lineage>
</organism>
<evidence type="ECO:0000313" key="9">
    <source>
        <dbReference type="EMBL" id="KAK4243246.1"/>
    </source>
</evidence>
<feature type="transmembrane region" description="Helical" evidence="7">
    <location>
        <begin position="360"/>
        <end position="381"/>
    </location>
</feature>
<dbReference type="InterPro" id="IPR011701">
    <property type="entry name" value="MFS"/>
</dbReference>
<dbReference type="PANTHER" id="PTHR43791">
    <property type="entry name" value="PERMEASE-RELATED"/>
    <property type="match status" value="1"/>
</dbReference>
<dbReference type="InterPro" id="IPR036259">
    <property type="entry name" value="MFS_trans_sf"/>
</dbReference>
<dbReference type="AlphaFoldDB" id="A0AAN7CJH8"/>
<name>A0AAN7CJH8_9PEZI</name>
<comment type="subcellular location">
    <subcellularLocation>
        <location evidence="1">Membrane</location>
        <topology evidence="1">Multi-pass membrane protein</topology>
    </subcellularLocation>
</comment>
<feature type="compositionally biased region" description="Polar residues" evidence="6">
    <location>
        <begin position="1"/>
        <end position="10"/>
    </location>
</feature>
<feature type="transmembrane region" description="Helical" evidence="7">
    <location>
        <begin position="54"/>
        <end position="77"/>
    </location>
</feature>